<keyword evidence="2" id="KW-1185">Reference proteome</keyword>
<evidence type="ECO:0000313" key="2">
    <source>
        <dbReference type="Proteomes" id="UP000537126"/>
    </source>
</evidence>
<evidence type="ECO:0008006" key="3">
    <source>
        <dbReference type="Google" id="ProtNLM"/>
    </source>
</evidence>
<comment type="caution">
    <text evidence="1">The sequence shown here is derived from an EMBL/GenBank/DDBJ whole genome shotgun (WGS) entry which is preliminary data.</text>
</comment>
<evidence type="ECO:0000313" key="1">
    <source>
        <dbReference type="EMBL" id="NIK74870.1"/>
    </source>
</evidence>
<dbReference type="EMBL" id="JAASRN010000009">
    <property type="protein sequence ID" value="NIK74870.1"/>
    <property type="molecule type" value="Genomic_DNA"/>
</dbReference>
<dbReference type="Proteomes" id="UP000537126">
    <property type="component" value="Unassembled WGS sequence"/>
</dbReference>
<sequence length="150" mass="16819">MRTVSKVAVVLMLALAGLSSFTLDNPRKYLIKKWMIDKEWLSQRLDEQIAKLAKEDPEQAEQIKAQKELMLQILGVMTINFRADGTGETTSIQGVVEFEWTLSKDGTQLTLKDKGASDAGETIPVKISENRLVMGNDDDSIVFIPYRGEE</sequence>
<gene>
    <name evidence="1" type="ORF">FHS56_002404</name>
</gene>
<accession>A0A846MU90</accession>
<protein>
    <recommendedName>
        <fullName evidence="3">Lipocalin-like domain-containing protein</fullName>
    </recommendedName>
</protein>
<dbReference type="RefSeq" id="WP_166921070.1">
    <property type="nucleotide sequence ID" value="NZ_JAASRN010000009.1"/>
</dbReference>
<proteinExistence type="predicted"/>
<name>A0A846MU90_9BACT</name>
<reference evidence="1 2" key="1">
    <citation type="submission" date="2020-03" db="EMBL/GenBank/DDBJ databases">
        <title>Genomic Encyclopedia of Type Strains, Phase IV (KMG-IV): sequencing the most valuable type-strain genomes for metagenomic binning, comparative biology and taxonomic classification.</title>
        <authorList>
            <person name="Goeker M."/>
        </authorList>
    </citation>
    <scope>NUCLEOTIDE SEQUENCE [LARGE SCALE GENOMIC DNA]</scope>
    <source>
        <strain evidence="1 2">DSM 5718</strain>
    </source>
</reference>
<organism evidence="1 2">
    <name type="scientific">Thermonema lapsum</name>
    <dbReference type="NCBI Taxonomy" id="28195"/>
    <lineage>
        <taxon>Bacteria</taxon>
        <taxon>Pseudomonadati</taxon>
        <taxon>Bacteroidota</taxon>
        <taxon>Cytophagia</taxon>
        <taxon>Cytophagales</taxon>
        <taxon>Thermonemataceae</taxon>
        <taxon>Thermonema</taxon>
    </lineage>
</organism>
<dbReference type="AlphaFoldDB" id="A0A846MU90"/>